<evidence type="ECO:0000313" key="12">
    <source>
        <dbReference type="Proteomes" id="UP000194968"/>
    </source>
</evidence>
<keyword evidence="6" id="KW-1015">Disulfide bond</keyword>
<dbReference type="RefSeq" id="WP_086320255.1">
    <property type="nucleotide sequence ID" value="NZ_NASK01000084.1"/>
</dbReference>
<evidence type="ECO:0000256" key="7">
    <source>
        <dbReference type="ARBA" id="ARBA00023308"/>
    </source>
</evidence>
<evidence type="ECO:0000259" key="9">
    <source>
        <dbReference type="Pfam" id="PF00370"/>
    </source>
</evidence>
<dbReference type="SUPFAM" id="SSF53067">
    <property type="entry name" value="Actin-like ATPase domain"/>
    <property type="match status" value="2"/>
</dbReference>
<dbReference type="EC" id="2.7.1.5" evidence="8"/>
<dbReference type="OrthoDB" id="9761504at2"/>
<evidence type="ECO:0000256" key="6">
    <source>
        <dbReference type="ARBA" id="ARBA00023157"/>
    </source>
</evidence>
<sequence>MANRYIAAIDLGASSGRVMLSSYRSQTGKLTLTEIHRFSNGYKSDGKNFCWDLTYLEQEIITGLNKIIQQDIKLDSIGIDTWGVDYVLLDKQGQIVGPTYSYRDHRTDNIMSKVQDDIGLENIYQKTGIQFLTFNTLYQLRAMMLESPEWLSRVTDFVMIPDYLIYRLTGVLNREYTNATTTQLVNVTTQDWDKDLLDYLGIPRKWFGDISKPGNQVGYWKSAKGDHIPVIAVASHDTASAVIAAPIINLHSAYLCSGTWSLMGLESKQPLISKQALKANITNEGGVDGNYRVLKNIMGLWLFQRVCAENNVKDIIELIASAKQEQPFTFLINPNDPRFLNPDSMTETIKQVCLESSGQIPENLPQLVRCIFDSLAHLYRDVLHELSTLSGNPIKTLHIVGGGCQNAFLNQLCADLCNVNVTAGPIESSALGNVGYQLISLGEIADIDALRQLISQNFDTKFYQPNCIENFYIN</sequence>
<comment type="similarity">
    <text evidence="1">Belongs to the FGGY kinase family.</text>
</comment>
<dbReference type="InterPro" id="IPR043129">
    <property type="entry name" value="ATPase_NBD"/>
</dbReference>
<reference evidence="11 12" key="1">
    <citation type="submission" date="2017-03" db="EMBL/GenBank/DDBJ databases">
        <title>Comparative genomics of honeybee gut symbionts reveal geographically distinct and subgroup specific antibiotic resistance.</title>
        <authorList>
            <person name="Ludvigsen J."/>
            <person name="Porcellato D."/>
            <person name="Labee-Lund T.M."/>
            <person name="Amdam G.V."/>
            <person name="Rudi K."/>
        </authorList>
    </citation>
    <scope>NUCLEOTIDE SEQUENCE [LARGE SCALE GENOMIC DNA]</scope>
    <source>
        <strain evidence="11 12">A-4-12</strain>
    </source>
</reference>
<dbReference type="PANTHER" id="PTHR10196">
    <property type="entry name" value="SUGAR KINASE"/>
    <property type="match status" value="1"/>
</dbReference>
<evidence type="ECO:0000256" key="4">
    <source>
        <dbReference type="ARBA" id="ARBA00022777"/>
    </source>
</evidence>
<evidence type="ECO:0000313" key="11">
    <source>
        <dbReference type="EMBL" id="OTQ50742.1"/>
    </source>
</evidence>
<evidence type="ECO:0000256" key="8">
    <source>
        <dbReference type="NCBIfam" id="TIGR02627"/>
    </source>
</evidence>
<dbReference type="Proteomes" id="UP000194968">
    <property type="component" value="Unassembled WGS sequence"/>
</dbReference>
<evidence type="ECO:0000256" key="1">
    <source>
        <dbReference type="ARBA" id="ARBA00009156"/>
    </source>
</evidence>
<comment type="caution">
    <text evidence="11">The sequence shown here is derived from an EMBL/GenBank/DDBJ whole genome shotgun (WGS) entry which is preliminary data.</text>
</comment>
<dbReference type="InterPro" id="IPR018485">
    <property type="entry name" value="FGGY_C"/>
</dbReference>
<dbReference type="InterPro" id="IPR013449">
    <property type="entry name" value="Rhamnulokinase"/>
</dbReference>
<gene>
    <name evidence="11" type="ORF">B6D06_03750</name>
</gene>
<keyword evidence="5" id="KW-0067">ATP-binding</keyword>
<dbReference type="EMBL" id="NASK01000084">
    <property type="protein sequence ID" value="OTQ50742.1"/>
    <property type="molecule type" value="Genomic_DNA"/>
</dbReference>
<keyword evidence="7" id="KW-0684">Rhamnose metabolism</keyword>
<proteinExistence type="inferred from homology"/>
<keyword evidence="2" id="KW-0808">Transferase</keyword>
<dbReference type="Pfam" id="PF00370">
    <property type="entry name" value="FGGY_N"/>
    <property type="match status" value="1"/>
</dbReference>
<evidence type="ECO:0000256" key="3">
    <source>
        <dbReference type="ARBA" id="ARBA00022741"/>
    </source>
</evidence>
<keyword evidence="3" id="KW-0547">Nucleotide-binding</keyword>
<dbReference type="AlphaFoldDB" id="A0A242NVW9"/>
<evidence type="ECO:0000256" key="2">
    <source>
        <dbReference type="ARBA" id="ARBA00022679"/>
    </source>
</evidence>
<dbReference type="GO" id="GO:0019301">
    <property type="term" value="P:rhamnose catabolic process"/>
    <property type="evidence" value="ECO:0007669"/>
    <property type="project" value="UniProtKB-UniRule"/>
</dbReference>
<dbReference type="PANTHER" id="PTHR10196:SF93">
    <property type="entry name" value="L-RHAMNULOKINASE"/>
    <property type="match status" value="1"/>
</dbReference>
<keyword evidence="4 11" id="KW-0418">Kinase</keyword>
<feature type="domain" description="Carbohydrate kinase FGGY C-terminal" evidence="10">
    <location>
        <begin position="253"/>
        <end position="439"/>
    </location>
</feature>
<dbReference type="Pfam" id="PF02782">
    <property type="entry name" value="FGGY_C"/>
    <property type="match status" value="1"/>
</dbReference>
<dbReference type="NCBIfam" id="NF007925">
    <property type="entry name" value="PRK10640.1"/>
    <property type="match status" value="1"/>
</dbReference>
<dbReference type="NCBIfam" id="TIGR02627">
    <property type="entry name" value="rhamnulo_kin"/>
    <property type="match status" value="1"/>
</dbReference>
<dbReference type="InterPro" id="IPR018484">
    <property type="entry name" value="FGGY_N"/>
</dbReference>
<dbReference type="CDD" id="cd07771">
    <property type="entry name" value="ASKHA_NBD_FGGY_RhaB-like"/>
    <property type="match status" value="1"/>
</dbReference>
<dbReference type="PIRSF" id="PIRSF000538">
    <property type="entry name" value="GlpK"/>
    <property type="match status" value="1"/>
</dbReference>
<name>A0A242NVW9_9GAMM</name>
<evidence type="ECO:0000259" key="10">
    <source>
        <dbReference type="Pfam" id="PF02782"/>
    </source>
</evidence>
<accession>A0A242NVW9</accession>
<protein>
    <recommendedName>
        <fullName evidence="8">Rhamnulokinase</fullName>
        <ecNumber evidence="8">2.7.1.5</ecNumber>
    </recommendedName>
</protein>
<dbReference type="GO" id="GO:0004370">
    <property type="term" value="F:glycerol kinase activity"/>
    <property type="evidence" value="ECO:0007669"/>
    <property type="project" value="TreeGrafter"/>
</dbReference>
<evidence type="ECO:0000256" key="5">
    <source>
        <dbReference type="ARBA" id="ARBA00022840"/>
    </source>
</evidence>
<dbReference type="GO" id="GO:0005524">
    <property type="term" value="F:ATP binding"/>
    <property type="evidence" value="ECO:0007669"/>
    <property type="project" value="UniProtKB-KW"/>
</dbReference>
<dbReference type="GO" id="GO:0006071">
    <property type="term" value="P:glycerol metabolic process"/>
    <property type="evidence" value="ECO:0007669"/>
    <property type="project" value="TreeGrafter"/>
</dbReference>
<feature type="domain" description="Carbohydrate kinase FGGY N-terminal" evidence="9">
    <location>
        <begin position="5"/>
        <end position="243"/>
    </location>
</feature>
<organism evidence="11 12">
    <name type="scientific">Gilliamella apis</name>
    <dbReference type="NCBI Taxonomy" id="1970738"/>
    <lineage>
        <taxon>Bacteria</taxon>
        <taxon>Pseudomonadati</taxon>
        <taxon>Pseudomonadota</taxon>
        <taxon>Gammaproteobacteria</taxon>
        <taxon>Orbales</taxon>
        <taxon>Orbaceae</taxon>
        <taxon>Gilliamella</taxon>
    </lineage>
</organism>
<dbReference type="Gene3D" id="3.30.420.40">
    <property type="match status" value="2"/>
</dbReference>
<dbReference type="GO" id="GO:0008993">
    <property type="term" value="F:rhamnulokinase activity"/>
    <property type="evidence" value="ECO:0007669"/>
    <property type="project" value="UniProtKB-UniRule"/>
</dbReference>
<dbReference type="InterPro" id="IPR000577">
    <property type="entry name" value="Carb_kinase_FGGY"/>
</dbReference>
<dbReference type="GO" id="GO:0005829">
    <property type="term" value="C:cytosol"/>
    <property type="evidence" value="ECO:0007669"/>
    <property type="project" value="TreeGrafter"/>
</dbReference>
<dbReference type="FunFam" id="3.30.420.40:FF:000064">
    <property type="entry name" value="Rhamnulokinase"/>
    <property type="match status" value="1"/>
</dbReference>